<dbReference type="EMBL" id="JDSQ01000026">
    <property type="protein sequence ID" value="EWS77217.1"/>
    <property type="molecule type" value="Genomic_DNA"/>
</dbReference>
<feature type="transmembrane region" description="Helical" evidence="1">
    <location>
        <begin position="86"/>
        <end position="106"/>
    </location>
</feature>
<proteinExistence type="predicted"/>
<protein>
    <submittedName>
        <fullName evidence="3">DUF998 domain-containing protein</fullName>
    </submittedName>
</protein>
<gene>
    <name evidence="2" type="ORF">AF72_11900</name>
    <name evidence="3" type="ORF">LPH55_11735</name>
</gene>
<dbReference type="EMBL" id="JAJPPU010000004">
    <property type="protein sequence ID" value="MCD8474107.1"/>
    <property type="molecule type" value="Genomic_DNA"/>
</dbReference>
<reference evidence="2 4" key="1">
    <citation type="journal article" date="2014" name="Genome Announc.">
        <title>Draft Genome Sequence of Xylella fastidiosa Pear Leaf Scorch Strain in Taiwan.</title>
        <authorList>
            <person name="Su C.C."/>
            <person name="Deng W.L."/>
            <person name="Jan F.J."/>
            <person name="Chang C.J."/>
            <person name="Huang H."/>
            <person name="Chen J."/>
        </authorList>
    </citation>
    <scope>NUCLEOTIDE SEQUENCE [LARGE SCALE GENOMIC DNA]</scope>
    <source>
        <strain evidence="2 4">PLS229</strain>
    </source>
</reference>
<dbReference type="Proteomes" id="UP000020406">
    <property type="component" value="Unassembled WGS sequence"/>
</dbReference>
<dbReference type="STRING" id="1444770.AF72_11900"/>
<keyword evidence="1" id="KW-0472">Membrane</keyword>
<evidence type="ECO:0000313" key="4">
    <source>
        <dbReference type="Proteomes" id="UP000020406"/>
    </source>
</evidence>
<dbReference type="Proteomes" id="UP001430701">
    <property type="component" value="Unassembled WGS sequence"/>
</dbReference>
<dbReference type="GeneID" id="68901009"/>
<sequence length="201" mass="21667">MHIEKIWRSAGAMAAIMFAASVTGFALTLPGYRHMLHPVALLGAQGMPHAGLFNVFGFLVPGLLAATLATCLMTRSLQHTSWSLRIGMQLVMLSGFAFAAMGLLPLDMNELEGRATQYHASVWLLWVIAFSAATLLLAVALLPRPGMTALAWATCIAGLIVAASSFGPAERLHPAFAQRIGFSTWLLWLMLAGWRWPAVPP</sequence>
<organism evidence="2 4">
    <name type="scientific">Xylella taiwanensis</name>
    <dbReference type="NCBI Taxonomy" id="1444770"/>
    <lineage>
        <taxon>Bacteria</taxon>
        <taxon>Pseudomonadati</taxon>
        <taxon>Pseudomonadota</taxon>
        <taxon>Gammaproteobacteria</taxon>
        <taxon>Lysobacterales</taxon>
        <taxon>Lysobacteraceae</taxon>
        <taxon>Xylella</taxon>
    </lineage>
</organism>
<feature type="transmembrane region" description="Helical" evidence="1">
    <location>
        <begin position="175"/>
        <end position="194"/>
    </location>
</feature>
<dbReference type="AlphaFoldDB" id="Z9JHJ0"/>
<comment type="caution">
    <text evidence="2">The sequence shown here is derived from an EMBL/GenBank/DDBJ whole genome shotgun (WGS) entry which is preliminary data.</text>
</comment>
<dbReference type="InterPro" id="IPR009339">
    <property type="entry name" value="DUF998"/>
</dbReference>
<evidence type="ECO:0000256" key="1">
    <source>
        <dbReference type="SAM" id="Phobius"/>
    </source>
</evidence>
<dbReference type="OrthoDB" id="6024885at2"/>
<feature type="transmembrane region" description="Helical" evidence="1">
    <location>
        <begin position="149"/>
        <end position="169"/>
    </location>
</feature>
<keyword evidence="1" id="KW-0812">Transmembrane</keyword>
<feature type="transmembrane region" description="Helical" evidence="1">
    <location>
        <begin position="52"/>
        <end position="74"/>
    </location>
</feature>
<evidence type="ECO:0000313" key="5">
    <source>
        <dbReference type="Proteomes" id="UP001430701"/>
    </source>
</evidence>
<feature type="transmembrane region" description="Helical" evidence="1">
    <location>
        <begin position="118"/>
        <end position="142"/>
    </location>
</feature>
<name>Z9JHJ0_9GAMM</name>
<feature type="transmembrane region" description="Helical" evidence="1">
    <location>
        <begin position="12"/>
        <end position="32"/>
    </location>
</feature>
<evidence type="ECO:0000313" key="3">
    <source>
        <dbReference type="EMBL" id="MCD8474107.1"/>
    </source>
</evidence>
<dbReference type="eggNOG" id="ENOG5031DZX">
    <property type="taxonomic scope" value="Bacteria"/>
</dbReference>
<dbReference type="PATRIC" id="fig|1444770.3.peg.2804"/>
<dbReference type="Pfam" id="PF06197">
    <property type="entry name" value="DUF998"/>
    <property type="match status" value="1"/>
</dbReference>
<accession>Z9JHJ0</accession>
<keyword evidence="1" id="KW-1133">Transmembrane helix</keyword>
<dbReference type="KEGG" id="xtw:AB672_06890"/>
<reference evidence="3" key="2">
    <citation type="submission" date="2021-11" db="EMBL/GenBank/DDBJ databases">
        <title>Genome sequence of Xylella taiwanensis PLS432.</title>
        <authorList>
            <person name="Weng L.-W."/>
            <person name="Su C.-C."/>
            <person name="Tsai C.-W."/>
            <person name="Kuo C.-H."/>
        </authorList>
    </citation>
    <scope>NUCLEOTIDE SEQUENCE</scope>
    <source>
        <strain evidence="3">PLS432</strain>
    </source>
</reference>
<dbReference type="RefSeq" id="WP_038272571.1">
    <property type="nucleotide sequence ID" value="NZ_CP053627.1"/>
</dbReference>
<keyword evidence="5" id="KW-1185">Reference proteome</keyword>
<evidence type="ECO:0000313" key="2">
    <source>
        <dbReference type="EMBL" id="EWS77217.1"/>
    </source>
</evidence>